<keyword evidence="4" id="KW-0238">DNA-binding</keyword>
<evidence type="ECO:0000256" key="5">
    <source>
        <dbReference type="ARBA" id="ARBA00023163"/>
    </source>
</evidence>
<evidence type="ECO:0000313" key="9">
    <source>
        <dbReference type="Proteomes" id="UP001241110"/>
    </source>
</evidence>
<dbReference type="CDD" id="cd06171">
    <property type="entry name" value="Sigma70_r4"/>
    <property type="match status" value="1"/>
</dbReference>
<reference evidence="8" key="1">
    <citation type="submission" date="2023-05" db="EMBL/GenBank/DDBJ databases">
        <authorList>
            <person name="Zhang X."/>
        </authorList>
    </citation>
    <scope>NUCLEOTIDE SEQUENCE</scope>
    <source>
        <strain evidence="8">YF14B1</strain>
    </source>
</reference>
<protein>
    <submittedName>
        <fullName evidence="8">RNA polymerase sigma factor</fullName>
    </submittedName>
</protein>
<keyword evidence="2" id="KW-0805">Transcription regulation</keyword>
<dbReference type="InterPro" id="IPR014284">
    <property type="entry name" value="RNA_pol_sigma-70_dom"/>
</dbReference>
<dbReference type="InterPro" id="IPR007627">
    <property type="entry name" value="RNA_pol_sigma70_r2"/>
</dbReference>
<dbReference type="InterPro" id="IPR013325">
    <property type="entry name" value="RNA_pol_sigma_r2"/>
</dbReference>
<dbReference type="Pfam" id="PF04542">
    <property type="entry name" value="Sigma70_r2"/>
    <property type="match status" value="1"/>
</dbReference>
<evidence type="ECO:0000256" key="1">
    <source>
        <dbReference type="ARBA" id="ARBA00010641"/>
    </source>
</evidence>
<dbReference type="NCBIfam" id="TIGR02937">
    <property type="entry name" value="sigma70-ECF"/>
    <property type="match status" value="1"/>
</dbReference>
<keyword evidence="5" id="KW-0804">Transcription</keyword>
<evidence type="ECO:0000313" key="8">
    <source>
        <dbReference type="EMBL" id="MDJ1483291.1"/>
    </source>
</evidence>
<feature type="domain" description="RNA polymerase sigma-70 region 2" evidence="6">
    <location>
        <begin position="7"/>
        <end position="73"/>
    </location>
</feature>
<dbReference type="Gene3D" id="1.10.1740.10">
    <property type="match status" value="1"/>
</dbReference>
<dbReference type="SUPFAM" id="SSF88946">
    <property type="entry name" value="Sigma2 domain of RNA polymerase sigma factors"/>
    <property type="match status" value="1"/>
</dbReference>
<dbReference type="RefSeq" id="WP_313982988.1">
    <property type="nucleotide sequence ID" value="NZ_JASJOS010000010.1"/>
</dbReference>
<name>A0AAE3QR01_9BACT</name>
<dbReference type="InterPro" id="IPR013324">
    <property type="entry name" value="RNA_pol_sigma_r3/r4-like"/>
</dbReference>
<dbReference type="PANTHER" id="PTHR43133:SF8">
    <property type="entry name" value="RNA POLYMERASE SIGMA FACTOR HI_1459-RELATED"/>
    <property type="match status" value="1"/>
</dbReference>
<evidence type="ECO:0000259" key="7">
    <source>
        <dbReference type="Pfam" id="PF08281"/>
    </source>
</evidence>
<feature type="domain" description="RNA polymerase sigma factor 70 region 4 type 2" evidence="7">
    <location>
        <begin position="98"/>
        <end position="147"/>
    </location>
</feature>
<dbReference type="SUPFAM" id="SSF88659">
    <property type="entry name" value="Sigma3 and sigma4 domains of RNA polymerase sigma factors"/>
    <property type="match status" value="1"/>
</dbReference>
<dbReference type="GO" id="GO:0006352">
    <property type="term" value="P:DNA-templated transcription initiation"/>
    <property type="evidence" value="ECO:0007669"/>
    <property type="project" value="InterPro"/>
</dbReference>
<dbReference type="GO" id="GO:0003677">
    <property type="term" value="F:DNA binding"/>
    <property type="evidence" value="ECO:0007669"/>
    <property type="project" value="UniProtKB-KW"/>
</dbReference>
<dbReference type="GO" id="GO:0016987">
    <property type="term" value="F:sigma factor activity"/>
    <property type="evidence" value="ECO:0007669"/>
    <property type="project" value="UniProtKB-KW"/>
</dbReference>
<dbReference type="InterPro" id="IPR036388">
    <property type="entry name" value="WH-like_DNA-bd_sf"/>
</dbReference>
<organism evidence="8 9">
    <name type="scientific">Xanthocytophaga flava</name>
    <dbReference type="NCBI Taxonomy" id="3048013"/>
    <lineage>
        <taxon>Bacteria</taxon>
        <taxon>Pseudomonadati</taxon>
        <taxon>Bacteroidota</taxon>
        <taxon>Cytophagia</taxon>
        <taxon>Cytophagales</taxon>
        <taxon>Rhodocytophagaceae</taxon>
        <taxon>Xanthocytophaga</taxon>
    </lineage>
</organism>
<proteinExistence type="inferred from homology"/>
<dbReference type="Gene3D" id="1.10.10.10">
    <property type="entry name" value="Winged helix-like DNA-binding domain superfamily/Winged helix DNA-binding domain"/>
    <property type="match status" value="1"/>
</dbReference>
<evidence type="ECO:0000256" key="2">
    <source>
        <dbReference type="ARBA" id="ARBA00023015"/>
    </source>
</evidence>
<dbReference type="AlphaFoldDB" id="A0AAE3QR01"/>
<evidence type="ECO:0000256" key="3">
    <source>
        <dbReference type="ARBA" id="ARBA00023082"/>
    </source>
</evidence>
<evidence type="ECO:0000259" key="6">
    <source>
        <dbReference type="Pfam" id="PF04542"/>
    </source>
</evidence>
<accession>A0AAE3QR01</accession>
<dbReference type="InterPro" id="IPR013249">
    <property type="entry name" value="RNA_pol_sigma70_r4_t2"/>
</dbReference>
<evidence type="ECO:0000256" key="4">
    <source>
        <dbReference type="ARBA" id="ARBA00023125"/>
    </source>
</evidence>
<gene>
    <name evidence="8" type="ORF">QNI16_22525</name>
</gene>
<dbReference type="InterPro" id="IPR039425">
    <property type="entry name" value="RNA_pol_sigma-70-like"/>
</dbReference>
<comment type="similarity">
    <text evidence="1">Belongs to the sigma-70 factor family. ECF subfamily.</text>
</comment>
<dbReference type="PANTHER" id="PTHR43133">
    <property type="entry name" value="RNA POLYMERASE ECF-TYPE SIGMA FACTO"/>
    <property type="match status" value="1"/>
</dbReference>
<keyword evidence="3" id="KW-0731">Sigma factor</keyword>
<dbReference type="Pfam" id="PF08281">
    <property type="entry name" value="Sigma70_r4_2"/>
    <property type="match status" value="1"/>
</dbReference>
<dbReference type="Proteomes" id="UP001241110">
    <property type="component" value="Unassembled WGS sequence"/>
</dbReference>
<comment type="caution">
    <text evidence="8">The sequence shown here is derived from an EMBL/GenBank/DDBJ whole genome shotgun (WGS) entry which is preliminary data.</text>
</comment>
<sequence>MTFEEIYIQYSPKVYRLCMGYVNDPDQAKDLVQDTFIQVWDYLPGFRNESGVGTWVFTIATNTCLRQLKKEKKQVRTEMPLQLEEKPADTMDEQVAFLYKCIASLEENERLIISLVLEEVPQKQIADIIGISEGNIRVRIHRIKEKLSSIMKYHGQL</sequence>
<dbReference type="EMBL" id="JASJOS010000010">
    <property type="protein sequence ID" value="MDJ1483291.1"/>
    <property type="molecule type" value="Genomic_DNA"/>
</dbReference>